<dbReference type="InterPro" id="IPR014903">
    <property type="entry name" value="DUF1796"/>
</dbReference>
<organism evidence="1 2">
    <name type="scientific">Methanobrevibacter arboriphilus</name>
    <dbReference type="NCBI Taxonomy" id="39441"/>
    <lineage>
        <taxon>Archaea</taxon>
        <taxon>Methanobacteriati</taxon>
        <taxon>Methanobacteriota</taxon>
        <taxon>Methanomada group</taxon>
        <taxon>Methanobacteria</taxon>
        <taxon>Methanobacteriales</taxon>
        <taxon>Methanobacteriaceae</taxon>
        <taxon>Methanobrevibacter</taxon>
    </lineage>
</organism>
<sequence length="63" mass="7626">MEKIRRNEVIGSDFIISLGPACRVAHYLRENNLRYVANPLDWMMNYNLESVIHWFKNDFDDFF</sequence>
<gene>
    <name evidence="1" type="ORF">ISP01_01625</name>
</gene>
<name>A0A843AB19_METAZ</name>
<protein>
    <submittedName>
        <fullName evidence="1">Uncharacterized protein</fullName>
    </submittedName>
</protein>
<dbReference type="AlphaFoldDB" id="A0A843AB19"/>
<dbReference type="RefSeq" id="WP_278521785.1">
    <property type="nucleotide sequence ID" value="NZ_JADIIN010000015.1"/>
</dbReference>
<reference evidence="1" key="1">
    <citation type="submission" date="2020-10" db="EMBL/GenBank/DDBJ databases">
        <title>Dehalococcoides mccartyi of a TCE/Cr reducing biochatode.</title>
        <authorList>
            <person name="Matturro B."/>
        </authorList>
    </citation>
    <scope>NUCLEOTIDE SEQUENCE</scope>
    <source>
        <strain evidence="1">Bin4</strain>
    </source>
</reference>
<comment type="caution">
    <text evidence="1">The sequence shown here is derived from an EMBL/GenBank/DDBJ whole genome shotgun (WGS) entry which is preliminary data.</text>
</comment>
<dbReference type="Proteomes" id="UP000658733">
    <property type="component" value="Unassembled WGS sequence"/>
</dbReference>
<accession>A0A843AB19</accession>
<dbReference type="Pfam" id="PF08795">
    <property type="entry name" value="DUF1796"/>
    <property type="match status" value="1"/>
</dbReference>
<evidence type="ECO:0000313" key="1">
    <source>
        <dbReference type="EMBL" id="MBF4468082.1"/>
    </source>
</evidence>
<proteinExistence type="predicted"/>
<dbReference type="EMBL" id="JADIIN010000015">
    <property type="protein sequence ID" value="MBF4468082.1"/>
    <property type="molecule type" value="Genomic_DNA"/>
</dbReference>
<evidence type="ECO:0000313" key="2">
    <source>
        <dbReference type="Proteomes" id="UP000658733"/>
    </source>
</evidence>